<dbReference type="InterPro" id="IPR027417">
    <property type="entry name" value="P-loop_NTPase"/>
</dbReference>
<evidence type="ECO:0000313" key="9">
    <source>
        <dbReference type="EMBL" id="GFY29115.1"/>
    </source>
</evidence>
<keyword evidence="4" id="KW-0862">Zinc</keyword>
<evidence type="ECO:0000256" key="6">
    <source>
        <dbReference type="ARBA" id="ARBA00023134"/>
    </source>
</evidence>
<sequence length="343" mass="39628">MFSFPKEDFLRKKWIQAISRKDFAPSKFSKVCELHFSDDAIRRYNEKTGEKICVPLKWYRLHDFAVPTIFTDFPTYLSNSGNLTQECPEKRLQRLENEHLQRSIQASIISKEEFEKKKSFTSFPELVECLNAEKLQDIWTVICKNDLVIIMMLDTKISPVIKASVIINKDLDLTIHIGQTKIDQLGKYKFPVKVNNTIVVNEILHELALRIEMKSSHDFPTTFGFIVNLLERSDFVRPFWSKYFEGQHGLLYVIDAAADDEVLKEAVRILQEVISNSLLKGIPCVILATHQDIKGSRSPQEIAQFFNEALHGRKWQVHMCGYQDRDGVQISLENLVDLMTGIS</sequence>
<evidence type="ECO:0000256" key="1">
    <source>
        <dbReference type="ARBA" id="ARBA00022723"/>
    </source>
</evidence>
<dbReference type="Gene3D" id="6.20.210.20">
    <property type="entry name" value="THAP domain"/>
    <property type="match status" value="1"/>
</dbReference>
<dbReference type="SUPFAM" id="SSF52540">
    <property type="entry name" value="P-loop containing nucleoside triphosphate hydrolases"/>
    <property type="match status" value="1"/>
</dbReference>
<dbReference type="SUPFAM" id="SSF57716">
    <property type="entry name" value="Glucocorticoid receptor-like (DNA-binding domain)"/>
    <property type="match status" value="1"/>
</dbReference>
<evidence type="ECO:0000256" key="4">
    <source>
        <dbReference type="ARBA" id="ARBA00022833"/>
    </source>
</evidence>
<dbReference type="InterPro" id="IPR006689">
    <property type="entry name" value="Small_GTPase_ARF/SAR"/>
</dbReference>
<dbReference type="Proteomes" id="UP000887159">
    <property type="component" value="Unassembled WGS sequence"/>
</dbReference>
<dbReference type="GO" id="GO:0003924">
    <property type="term" value="F:GTPase activity"/>
    <property type="evidence" value="ECO:0007669"/>
    <property type="project" value="InterPro"/>
</dbReference>
<evidence type="ECO:0000256" key="3">
    <source>
        <dbReference type="ARBA" id="ARBA00022771"/>
    </source>
</evidence>
<evidence type="ECO:0000256" key="7">
    <source>
        <dbReference type="PROSITE-ProRule" id="PRU00309"/>
    </source>
</evidence>
<dbReference type="InterPro" id="IPR038441">
    <property type="entry name" value="THAP_Znf_sf"/>
</dbReference>
<dbReference type="Pfam" id="PF00025">
    <property type="entry name" value="Arf"/>
    <property type="match status" value="1"/>
</dbReference>
<dbReference type="InterPro" id="IPR042292">
    <property type="entry name" value="ARL15"/>
</dbReference>
<keyword evidence="10" id="KW-1185">Reference proteome</keyword>
<reference evidence="9" key="1">
    <citation type="submission" date="2020-08" db="EMBL/GenBank/DDBJ databases">
        <title>Multicomponent nature underlies the extraordinary mechanical properties of spider dragline silk.</title>
        <authorList>
            <person name="Kono N."/>
            <person name="Nakamura H."/>
            <person name="Mori M."/>
            <person name="Yoshida Y."/>
            <person name="Ohtoshi R."/>
            <person name="Malay A.D."/>
            <person name="Moran D.A.P."/>
            <person name="Tomita M."/>
            <person name="Numata K."/>
            <person name="Arakawa K."/>
        </authorList>
    </citation>
    <scope>NUCLEOTIDE SEQUENCE</scope>
</reference>
<evidence type="ECO:0000259" key="8">
    <source>
        <dbReference type="PROSITE" id="PS50950"/>
    </source>
</evidence>
<dbReference type="Pfam" id="PF05485">
    <property type="entry name" value="THAP"/>
    <property type="match status" value="1"/>
</dbReference>
<keyword evidence="1" id="KW-0479">Metal-binding</keyword>
<evidence type="ECO:0000256" key="5">
    <source>
        <dbReference type="ARBA" id="ARBA00023125"/>
    </source>
</evidence>
<dbReference type="SMART" id="SM00980">
    <property type="entry name" value="THAP"/>
    <property type="match status" value="1"/>
</dbReference>
<dbReference type="EMBL" id="BMAU01021387">
    <property type="protein sequence ID" value="GFY29115.1"/>
    <property type="molecule type" value="Genomic_DNA"/>
</dbReference>
<feature type="domain" description="THAP-type" evidence="8">
    <location>
        <begin position="1"/>
        <end position="70"/>
    </location>
</feature>
<dbReference type="PANTHER" id="PTHR46693">
    <property type="entry name" value="ADP-RIBOSYLATION FACTOR-LIKE PROTEIN 15"/>
    <property type="match status" value="1"/>
</dbReference>
<dbReference type="GO" id="GO:0003677">
    <property type="term" value="F:DNA binding"/>
    <property type="evidence" value="ECO:0007669"/>
    <property type="project" value="UniProtKB-UniRule"/>
</dbReference>
<dbReference type="InterPro" id="IPR006612">
    <property type="entry name" value="THAP_Znf"/>
</dbReference>
<dbReference type="GO" id="GO:0008270">
    <property type="term" value="F:zinc ion binding"/>
    <property type="evidence" value="ECO:0007669"/>
    <property type="project" value="UniProtKB-KW"/>
</dbReference>
<gene>
    <name evidence="9" type="primary">ARL15</name>
    <name evidence="9" type="ORF">TNCV_4722431</name>
</gene>
<keyword evidence="5 7" id="KW-0238">DNA-binding</keyword>
<accession>A0A8X7BF47</accession>
<dbReference type="PANTHER" id="PTHR46693:SF1">
    <property type="entry name" value="ADP-RIBOSYLATION FACTOR-LIKE PROTEIN 15"/>
    <property type="match status" value="1"/>
</dbReference>
<comment type="caution">
    <text evidence="9">The sequence shown here is derived from an EMBL/GenBank/DDBJ whole genome shotgun (WGS) entry which is preliminary data.</text>
</comment>
<evidence type="ECO:0000313" key="10">
    <source>
        <dbReference type="Proteomes" id="UP000887159"/>
    </source>
</evidence>
<dbReference type="PROSITE" id="PS50950">
    <property type="entry name" value="ZF_THAP"/>
    <property type="match status" value="1"/>
</dbReference>
<dbReference type="PROSITE" id="PS51417">
    <property type="entry name" value="ARF"/>
    <property type="match status" value="1"/>
</dbReference>
<dbReference type="Gene3D" id="3.40.50.300">
    <property type="entry name" value="P-loop containing nucleotide triphosphate hydrolases"/>
    <property type="match status" value="1"/>
</dbReference>
<dbReference type="GO" id="GO:0005525">
    <property type="term" value="F:GTP binding"/>
    <property type="evidence" value="ECO:0007669"/>
    <property type="project" value="UniProtKB-KW"/>
</dbReference>
<dbReference type="AlphaFoldDB" id="A0A8X7BF47"/>
<protein>
    <submittedName>
        <fullName evidence="9">ADP-ribosylation factor-like protein 15</fullName>
    </submittedName>
</protein>
<organism evidence="9 10">
    <name type="scientific">Trichonephila clavipes</name>
    <name type="common">Golden silk orbweaver</name>
    <name type="synonym">Nephila clavipes</name>
    <dbReference type="NCBI Taxonomy" id="2585209"/>
    <lineage>
        <taxon>Eukaryota</taxon>
        <taxon>Metazoa</taxon>
        <taxon>Ecdysozoa</taxon>
        <taxon>Arthropoda</taxon>
        <taxon>Chelicerata</taxon>
        <taxon>Arachnida</taxon>
        <taxon>Araneae</taxon>
        <taxon>Araneomorphae</taxon>
        <taxon>Entelegynae</taxon>
        <taxon>Araneoidea</taxon>
        <taxon>Nephilidae</taxon>
        <taxon>Trichonephila</taxon>
    </lineage>
</organism>
<proteinExistence type="predicted"/>
<keyword evidence="6" id="KW-0342">GTP-binding</keyword>
<name>A0A8X7BF47_TRICX</name>
<dbReference type="SMART" id="SM00692">
    <property type="entry name" value="DM3"/>
    <property type="match status" value="1"/>
</dbReference>
<evidence type="ECO:0000256" key="2">
    <source>
        <dbReference type="ARBA" id="ARBA00022741"/>
    </source>
</evidence>
<keyword evidence="3 7" id="KW-0863">Zinc-finger</keyword>
<keyword evidence="2" id="KW-0547">Nucleotide-binding</keyword>